<accession>F4N216</accession>
<organism evidence="2">
    <name type="scientific">Yersinia enterocolitica W22703</name>
    <dbReference type="NCBI Taxonomy" id="913028"/>
    <lineage>
        <taxon>Bacteria</taxon>
        <taxon>Pseudomonadati</taxon>
        <taxon>Pseudomonadota</taxon>
        <taxon>Gammaproteobacteria</taxon>
        <taxon>Enterobacterales</taxon>
        <taxon>Yersiniaceae</taxon>
        <taxon>Yersinia</taxon>
    </lineage>
</organism>
<protein>
    <submittedName>
        <fullName evidence="2">Uncharacterized protein</fullName>
    </submittedName>
</protein>
<keyword evidence="1" id="KW-0472">Membrane</keyword>
<keyword evidence="1" id="KW-1133">Transmembrane helix</keyword>
<evidence type="ECO:0000256" key="1">
    <source>
        <dbReference type="SAM" id="Phobius"/>
    </source>
</evidence>
<evidence type="ECO:0000313" key="2">
    <source>
        <dbReference type="EMBL" id="CBX72124.1"/>
    </source>
</evidence>
<name>F4N216_YEREN</name>
<keyword evidence="1" id="KW-0812">Transmembrane</keyword>
<sequence>MLFKSVFTELLFIGCLAATSITLSMLQRILSGHGEPRPFAGETVT</sequence>
<gene>
    <name evidence="2" type="ORF">YEW_BH06400</name>
</gene>
<proteinExistence type="predicted"/>
<dbReference type="AlphaFoldDB" id="F4N216"/>
<reference evidence="2" key="1">
    <citation type="journal article" date="2011" name="BMC Genomics">
        <title>Shotgun sequencing of Yersinia enterocolitica strain W22703 (biotype 2, serotype O:9): genomic evidence for oscillation between invertebrates and mammals.</title>
        <authorList>
            <person name="Fuchs T.M."/>
            <person name="Brandt K."/>
            <person name="Starke M."/>
            <person name="Rattei T."/>
        </authorList>
    </citation>
    <scope>NUCLEOTIDE SEQUENCE</scope>
</reference>
<feature type="transmembrane region" description="Helical" evidence="1">
    <location>
        <begin position="6"/>
        <end position="26"/>
    </location>
</feature>
<dbReference type="EMBL" id="FR718682">
    <property type="protein sequence ID" value="CBX72124.1"/>
    <property type="molecule type" value="Genomic_DNA"/>
</dbReference>